<proteinExistence type="inferred from homology"/>
<keyword evidence="4" id="KW-1185">Reference proteome</keyword>
<dbReference type="InterPro" id="IPR042201">
    <property type="entry name" value="FH2_Formin_sf"/>
</dbReference>
<dbReference type="GO" id="GO:0051015">
    <property type="term" value="F:actin filament binding"/>
    <property type="evidence" value="ECO:0007669"/>
    <property type="project" value="InterPro"/>
</dbReference>
<dbReference type="InterPro" id="IPR015425">
    <property type="entry name" value="FH2_Formin"/>
</dbReference>
<organism evidence="3 4">
    <name type="scientific">Malus domestica</name>
    <name type="common">Apple</name>
    <name type="synonym">Pyrus malus</name>
    <dbReference type="NCBI Taxonomy" id="3750"/>
    <lineage>
        <taxon>Eukaryota</taxon>
        <taxon>Viridiplantae</taxon>
        <taxon>Streptophyta</taxon>
        <taxon>Embryophyta</taxon>
        <taxon>Tracheophyta</taxon>
        <taxon>Spermatophyta</taxon>
        <taxon>Magnoliopsida</taxon>
        <taxon>eudicotyledons</taxon>
        <taxon>Gunneridae</taxon>
        <taxon>Pentapetalae</taxon>
        <taxon>rosids</taxon>
        <taxon>fabids</taxon>
        <taxon>Rosales</taxon>
        <taxon>Rosaceae</taxon>
        <taxon>Amygdaloideae</taxon>
        <taxon>Maleae</taxon>
        <taxon>Malus</taxon>
    </lineage>
</organism>
<reference evidence="3 4" key="1">
    <citation type="submission" date="2018-10" db="EMBL/GenBank/DDBJ databases">
        <title>A high-quality apple genome assembly.</title>
        <authorList>
            <person name="Hu J."/>
        </authorList>
    </citation>
    <scope>NUCLEOTIDE SEQUENCE [LARGE SCALE GENOMIC DNA]</scope>
    <source>
        <strain evidence="4">cv. HFTH1</strain>
        <tissue evidence="3">Young leaf</tissue>
    </source>
</reference>
<gene>
    <name evidence="3" type="ORF">DVH24_028385</name>
</gene>
<comment type="caution">
    <text evidence="3">The sequence shown here is derived from an EMBL/GenBank/DDBJ whole genome shotgun (WGS) entry which is preliminary data.</text>
</comment>
<dbReference type="AlphaFoldDB" id="A0A498H9V4"/>
<sequence length="100" mass="11157">MCSALSNRVSEIKKLLAESGNADRGGFAREMKGFLEECEAEITVVREEQTRVMELVRETTEYYQAGASRDKGAAPFQLFVIVKDFLDMVTLVCAEISSKL</sequence>
<name>A0A498H9V4_MALDO</name>
<evidence type="ECO:0000313" key="4">
    <source>
        <dbReference type="Proteomes" id="UP000290289"/>
    </source>
</evidence>
<accession>A0A498H9V4</accession>
<feature type="domain" description="FH2" evidence="2">
    <location>
        <begin position="1"/>
        <end position="100"/>
    </location>
</feature>
<dbReference type="EMBL" id="RDQH01000343">
    <property type="protein sequence ID" value="RXH68238.1"/>
    <property type="molecule type" value="Genomic_DNA"/>
</dbReference>
<evidence type="ECO:0000259" key="2">
    <source>
        <dbReference type="PROSITE" id="PS51444"/>
    </source>
</evidence>
<dbReference type="Pfam" id="PF02181">
    <property type="entry name" value="FH2"/>
    <property type="match status" value="1"/>
</dbReference>
<evidence type="ECO:0000313" key="3">
    <source>
        <dbReference type="EMBL" id="RXH68238.1"/>
    </source>
</evidence>
<dbReference type="GO" id="GO:0045010">
    <property type="term" value="P:actin nucleation"/>
    <property type="evidence" value="ECO:0007669"/>
    <property type="project" value="InterPro"/>
</dbReference>
<dbReference type="PROSITE" id="PS51444">
    <property type="entry name" value="FH2"/>
    <property type="match status" value="1"/>
</dbReference>
<protein>
    <recommendedName>
        <fullName evidence="2">FH2 domain-containing protein</fullName>
    </recommendedName>
</protein>
<dbReference type="STRING" id="3750.A0A498H9V4"/>
<comment type="similarity">
    <text evidence="1">Belongs to the formin-like family. Class-I subfamily.</text>
</comment>
<dbReference type="SUPFAM" id="SSF101447">
    <property type="entry name" value="Formin homology 2 domain (FH2 domain)"/>
    <property type="match status" value="1"/>
</dbReference>
<dbReference type="PANTHER" id="PTHR23213:SF273">
    <property type="entry name" value="FORMIN-LIKE PROTEIN"/>
    <property type="match status" value="1"/>
</dbReference>
<dbReference type="Proteomes" id="UP000290289">
    <property type="component" value="Chromosome 17"/>
</dbReference>
<dbReference type="InterPro" id="IPR027643">
    <property type="entry name" value="Formin-like_plant"/>
</dbReference>
<dbReference type="PANTHER" id="PTHR23213">
    <property type="entry name" value="FORMIN-RELATED"/>
    <property type="match status" value="1"/>
</dbReference>
<dbReference type="Gene3D" id="1.20.58.2220">
    <property type="entry name" value="Formin, FH2 domain"/>
    <property type="match status" value="1"/>
</dbReference>
<evidence type="ECO:0000256" key="1">
    <source>
        <dbReference type="ARBA" id="ARBA00025793"/>
    </source>
</evidence>